<evidence type="ECO:0000313" key="11">
    <source>
        <dbReference type="Proteomes" id="UP001629113"/>
    </source>
</evidence>
<dbReference type="Pfam" id="PF03721">
    <property type="entry name" value="UDPG_MGDP_dh_N"/>
    <property type="match status" value="1"/>
</dbReference>
<evidence type="ECO:0000256" key="5">
    <source>
        <dbReference type="ARBA" id="ARBA00023027"/>
    </source>
</evidence>
<name>A0ABR4PYH6_9HELO</name>
<dbReference type="SUPFAM" id="SSF51735">
    <property type="entry name" value="NAD(P)-binding Rossmann-fold domains"/>
    <property type="match status" value="1"/>
</dbReference>
<dbReference type="NCBIfam" id="TIGR03026">
    <property type="entry name" value="NDP-sugDHase"/>
    <property type="match status" value="1"/>
</dbReference>
<dbReference type="InterPro" id="IPR001732">
    <property type="entry name" value="UDP-Glc/GDP-Man_DH_N"/>
</dbReference>
<evidence type="ECO:0000259" key="9">
    <source>
        <dbReference type="SMART" id="SM00984"/>
    </source>
</evidence>
<dbReference type="InterPro" id="IPR014027">
    <property type="entry name" value="UDP-Glc/GDP-Man_DH_C"/>
</dbReference>
<comment type="similarity">
    <text evidence="2 7">Belongs to the UDP-glucose/GDP-mannose dehydrogenase family.</text>
</comment>
<dbReference type="PIRSF" id="PIRSF500134">
    <property type="entry name" value="UDPglc_DH_bac"/>
    <property type="match status" value="1"/>
</dbReference>
<dbReference type="SUPFAM" id="SSF48179">
    <property type="entry name" value="6-phosphogluconate dehydrogenase C-terminal domain-like"/>
    <property type="match status" value="1"/>
</dbReference>
<dbReference type="SMART" id="SM00984">
    <property type="entry name" value="UDPG_MGDP_dh_C"/>
    <property type="match status" value="1"/>
</dbReference>
<dbReference type="Pfam" id="PF03720">
    <property type="entry name" value="UDPG_MGDP_dh_C"/>
    <property type="match status" value="1"/>
</dbReference>
<dbReference type="InterPro" id="IPR036291">
    <property type="entry name" value="NAD(P)-bd_dom_sf"/>
</dbReference>
<keyword evidence="5 7" id="KW-0520">NAD</keyword>
<dbReference type="Proteomes" id="UP001629113">
    <property type="component" value="Unassembled WGS sequence"/>
</dbReference>
<evidence type="ECO:0000256" key="4">
    <source>
        <dbReference type="ARBA" id="ARBA00023002"/>
    </source>
</evidence>
<dbReference type="Gene3D" id="3.40.50.720">
    <property type="entry name" value="NAD(P)-binding Rossmann-like Domain"/>
    <property type="match status" value="2"/>
</dbReference>
<dbReference type="InterPro" id="IPR036220">
    <property type="entry name" value="UDP-Glc/GDP-Man_DH_C_sf"/>
</dbReference>
<dbReference type="PIRSF" id="PIRSF000124">
    <property type="entry name" value="UDPglc_GDPman_dh"/>
    <property type="match status" value="1"/>
</dbReference>
<dbReference type="InterPro" id="IPR028357">
    <property type="entry name" value="UDPglc_DH_bac"/>
</dbReference>
<keyword evidence="11" id="KW-1185">Reference proteome</keyword>
<dbReference type="Gene3D" id="1.20.5.100">
    <property type="entry name" value="Cytochrome c1, transmembrane anchor, C-terminal"/>
    <property type="match status" value="1"/>
</dbReference>
<protein>
    <recommendedName>
        <fullName evidence="3 7">UDP-glucose 6-dehydrogenase</fullName>
        <ecNumber evidence="3 7">1.1.1.22</ecNumber>
    </recommendedName>
</protein>
<evidence type="ECO:0000256" key="3">
    <source>
        <dbReference type="ARBA" id="ARBA00012954"/>
    </source>
</evidence>
<feature type="domain" description="UDP-glucose/GDP-mannose dehydrogenase C-terminal" evidence="9">
    <location>
        <begin position="344"/>
        <end position="443"/>
    </location>
</feature>
<dbReference type="EC" id="1.1.1.22" evidence="3 7"/>
<keyword evidence="4 7" id="KW-0560">Oxidoreductase</keyword>
<evidence type="ECO:0000256" key="2">
    <source>
        <dbReference type="ARBA" id="ARBA00006601"/>
    </source>
</evidence>
<comment type="catalytic activity">
    <reaction evidence="6 7">
        <text>UDP-alpha-D-glucose + 2 NAD(+) + H2O = UDP-alpha-D-glucuronate + 2 NADH + 3 H(+)</text>
        <dbReference type="Rhea" id="RHEA:23596"/>
        <dbReference type="ChEBI" id="CHEBI:15377"/>
        <dbReference type="ChEBI" id="CHEBI:15378"/>
        <dbReference type="ChEBI" id="CHEBI:57540"/>
        <dbReference type="ChEBI" id="CHEBI:57945"/>
        <dbReference type="ChEBI" id="CHEBI:58052"/>
        <dbReference type="ChEBI" id="CHEBI:58885"/>
        <dbReference type="EC" id="1.1.1.22"/>
    </reaction>
</comment>
<dbReference type="InterPro" id="IPR008927">
    <property type="entry name" value="6-PGluconate_DH-like_C_sf"/>
</dbReference>
<organism evidence="10 11">
    <name type="scientific">Phlyctema vagabunda</name>
    <dbReference type="NCBI Taxonomy" id="108571"/>
    <lineage>
        <taxon>Eukaryota</taxon>
        <taxon>Fungi</taxon>
        <taxon>Dikarya</taxon>
        <taxon>Ascomycota</taxon>
        <taxon>Pezizomycotina</taxon>
        <taxon>Leotiomycetes</taxon>
        <taxon>Helotiales</taxon>
        <taxon>Dermateaceae</taxon>
        <taxon>Phlyctema</taxon>
    </lineage>
</organism>
<evidence type="ECO:0000313" key="10">
    <source>
        <dbReference type="EMBL" id="KAL3428417.1"/>
    </source>
</evidence>
<dbReference type="InterPro" id="IPR014026">
    <property type="entry name" value="UDP-Glc/GDP-Man_DH_dimer"/>
</dbReference>
<reference evidence="10 11" key="1">
    <citation type="submission" date="2024-06" db="EMBL/GenBank/DDBJ databases">
        <title>Complete genome of Phlyctema vagabunda strain 19-DSS-EL-015.</title>
        <authorList>
            <person name="Fiorenzani C."/>
        </authorList>
    </citation>
    <scope>NUCLEOTIDE SEQUENCE [LARGE SCALE GENOMIC DNA]</scope>
    <source>
        <strain evidence="10 11">19-DSS-EL-015</strain>
    </source>
</reference>
<comment type="pathway">
    <text evidence="1">Nucleotide-sugar biosynthesis; UDP-alpha-D-glucuronate biosynthesis; UDP-alpha-D-glucuronate from UDP-alpha-D-glucose: step 1/1.</text>
</comment>
<dbReference type="PANTHER" id="PTHR11374:SF3">
    <property type="entry name" value="UDP-GLUCOSE 6-DEHYDROGENASE"/>
    <property type="match status" value="1"/>
</dbReference>
<comment type="caution">
    <text evidence="10">The sequence shown here is derived from an EMBL/GenBank/DDBJ whole genome shotgun (WGS) entry which is preliminary data.</text>
</comment>
<evidence type="ECO:0000256" key="1">
    <source>
        <dbReference type="ARBA" id="ARBA00004701"/>
    </source>
</evidence>
<proteinExistence type="inferred from homology"/>
<accession>A0ABR4PYH6</accession>
<dbReference type="InterPro" id="IPR028356">
    <property type="entry name" value="UDPglc_DH_euk"/>
</dbReference>
<dbReference type="EMBL" id="JBFCZG010000001">
    <property type="protein sequence ID" value="KAL3428417.1"/>
    <property type="molecule type" value="Genomic_DNA"/>
</dbReference>
<evidence type="ECO:0000256" key="6">
    <source>
        <dbReference type="ARBA" id="ARBA00047473"/>
    </source>
</evidence>
<dbReference type="InterPro" id="IPR017476">
    <property type="entry name" value="UDP-Glc/GDP-Man"/>
</dbReference>
<gene>
    <name evidence="10" type="ORF">PVAG01_01926</name>
</gene>
<dbReference type="Pfam" id="PF00984">
    <property type="entry name" value="UDPG_MGDP_dh"/>
    <property type="match status" value="1"/>
</dbReference>
<dbReference type="PANTHER" id="PTHR11374">
    <property type="entry name" value="UDP-GLUCOSE DEHYDROGENASE/UDP-MANNAC DEHYDROGENASE"/>
    <property type="match status" value="1"/>
</dbReference>
<evidence type="ECO:0000256" key="8">
    <source>
        <dbReference type="SAM" id="MobiDB-lite"/>
    </source>
</evidence>
<dbReference type="SUPFAM" id="SSF52413">
    <property type="entry name" value="UDP-glucose/GDP-mannose dehydrogenase C-terminal domain"/>
    <property type="match status" value="1"/>
</dbReference>
<feature type="region of interest" description="Disordered" evidence="8">
    <location>
        <begin position="444"/>
        <end position="480"/>
    </location>
</feature>
<evidence type="ECO:0000256" key="7">
    <source>
        <dbReference type="PIRNR" id="PIRNR000124"/>
    </source>
</evidence>
<sequence>MAASQQLPKIRSICCIGAGYVGGPTCSVIASKNPDIKVTIVDLNQARIDAWKSDDIPIHEPNLLETVKIGRDGSEGRAPNLFFTTNVDQALEEADLIFIAVNTPTKTSGYGANQALDLSYVESAVERIAHVCRSDKIIVEKSTVPCGTARIVTEILTNINRHDVHFDVLSNPEFLAEGTAIKNLENPDRILIGSDTTPRGLQARAALADLYASWVPRDRIIGMNIFSAELAKLAANALLAQRVSSINALSAICEATGADIDEVAFAVGLDTRIGPRMLRASVGFGGSCLKKDVLNLAHFSDTLELPEIGSYWRSVNDINENQKSRFSVRIIRRLHNTLTDKRIAMLGVAFKKDTGDLRESAAISILASLISEEAQVAIYDPQVKPGDLWPLLEKEMGRKRETFTRVSICSSAYEACDQAHAVVIATEWDEFSNKDAHRPRFNNAEQHAAQPEESESDQSSSSSSVILTPTTASVDEGHAQGQKLDWERVADMMRYPRLVFDGRNVVDPLKLRKLGLQVECIGKSRAW</sequence>